<dbReference type="FunFam" id="3.65.10.20:FF:000013">
    <property type="entry name" value="TatD related DNase"/>
    <property type="match status" value="1"/>
</dbReference>
<dbReference type="PANTHER" id="PTHR11096">
    <property type="entry name" value="RNA 3' TERMINAL PHOSPHATE CYCLASE"/>
    <property type="match status" value="1"/>
</dbReference>
<dbReference type="GO" id="GO:0003963">
    <property type="term" value="F:RNA-3'-phosphate cyclase activity"/>
    <property type="evidence" value="ECO:0007669"/>
    <property type="project" value="TreeGrafter"/>
</dbReference>
<feature type="domain" description="RNA 3'-terminal phosphate cyclase" evidence="3">
    <location>
        <begin position="16"/>
        <end position="370"/>
    </location>
</feature>
<dbReference type="Proteomes" id="UP000291422">
    <property type="component" value="Unassembled WGS sequence"/>
</dbReference>
<dbReference type="GO" id="GO:0005524">
    <property type="term" value="F:ATP binding"/>
    <property type="evidence" value="ECO:0007669"/>
    <property type="project" value="UniProtKB-KW"/>
</dbReference>
<dbReference type="InterPro" id="IPR013792">
    <property type="entry name" value="RNA3'P_cycl/enolpyr_Trfase_a/b"/>
</dbReference>
<dbReference type="InterPro" id="IPR037136">
    <property type="entry name" value="RNA3'_phos_cyclase_dom_sf"/>
</dbReference>
<protein>
    <recommendedName>
        <fullName evidence="3">RNA 3'-terminal phosphate cyclase domain-containing protein</fullName>
    </recommendedName>
</protein>
<dbReference type="InterPro" id="IPR000228">
    <property type="entry name" value="RNA3'_term_phos_cyc"/>
</dbReference>
<feature type="binding site" evidence="2">
    <location>
        <begin position="320"/>
        <end position="324"/>
    </location>
    <ligand>
        <name>ATP</name>
        <dbReference type="ChEBI" id="CHEBI:30616"/>
    </ligand>
</feature>
<dbReference type="GO" id="GO:0006396">
    <property type="term" value="P:RNA processing"/>
    <property type="evidence" value="ECO:0007669"/>
    <property type="project" value="InterPro"/>
</dbReference>
<keyword evidence="2" id="KW-0547">Nucleotide-binding</keyword>
<dbReference type="EMBL" id="PDXD01000014">
    <property type="protein sequence ID" value="RYN75592.1"/>
    <property type="molecule type" value="Genomic_DNA"/>
</dbReference>
<dbReference type="PANTHER" id="PTHR11096:SF0">
    <property type="entry name" value="RNA 3'-TERMINAL PHOSPHATE CYCLASE"/>
    <property type="match status" value="1"/>
</dbReference>
<dbReference type="InterPro" id="IPR036553">
    <property type="entry name" value="RPTC_insert"/>
</dbReference>
<reference evidence="5" key="1">
    <citation type="journal article" date="2019" name="bioRxiv">
        <title>Genomics, evolutionary history and diagnostics of the Alternaria alternata species group including apple and Asian pear pathotypes.</title>
        <authorList>
            <person name="Armitage A.D."/>
            <person name="Cockerton H.M."/>
            <person name="Sreenivasaprasad S."/>
            <person name="Woodhall J.W."/>
            <person name="Lane C.R."/>
            <person name="Harrison R.J."/>
            <person name="Clarkson J.P."/>
        </authorList>
    </citation>
    <scope>NUCLEOTIDE SEQUENCE [LARGE SCALE GENOMIC DNA]</scope>
    <source>
        <strain evidence="5">FERA 1177</strain>
    </source>
</reference>
<keyword evidence="2" id="KW-0067">ATP-binding</keyword>
<dbReference type="PIRSF" id="PIRSF005378">
    <property type="entry name" value="RNA3'_term_phos_cycl_euk"/>
    <property type="match status" value="1"/>
</dbReference>
<dbReference type="Pfam" id="PF01137">
    <property type="entry name" value="RTC"/>
    <property type="match status" value="1"/>
</dbReference>
<evidence type="ECO:0000256" key="1">
    <source>
        <dbReference type="PIRSR" id="PIRSR005378-1"/>
    </source>
</evidence>
<sequence length="404" mass="43775">MTSLPPSLIHLDGTTLEGGGQLLRVALGLSSLTRKPIHITQIRGKRSGGGGLKAQHLTSVEWLGLASEAKTTGAELKSKEIVFTPGAALQANNLLNAGEVRIRQTTPGSVNLVLQAILPYILFSGVEHPIRVRIEGGTNVSSAPSIDYITQVLIPMLQLIGIPHITTAIHSRGWSQGRAAIGSVTYTITPLQARLPGFQLTERGDIVSITATIIAPRDTEQQFREELDDMFERRILRCLGSNAGNAEINTTITFEHSYHEKRYYLLLVATTSTGMRIGRDWLYDRGFKSGLLERIVPGMVKKVSDDLMAEIEHGGCVDEYLRDQLVVFQALAQGESRVYGGKKKDGGFLEPSLHAKTAMWVAKEILGVDFDGESVCEGVGYAASVVNEVGEDMAKSLEGLAVSL</sequence>
<dbReference type="InterPro" id="IPR023797">
    <property type="entry name" value="RNA3'_phos_cyclase_dom"/>
</dbReference>
<evidence type="ECO:0000256" key="2">
    <source>
        <dbReference type="PIRSR" id="PIRSR005378-2"/>
    </source>
</evidence>
<name>A0A4Q4NFA8_ALTAL</name>
<evidence type="ECO:0000259" key="3">
    <source>
        <dbReference type="Pfam" id="PF01137"/>
    </source>
</evidence>
<feature type="binding site" evidence="2">
    <location>
        <position position="115"/>
    </location>
    <ligand>
        <name>ATP</name>
        <dbReference type="ChEBI" id="CHEBI:30616"/>
    </ligand>
</feature>
<dbReference type="SUPFAM" id="SSF55205">
    <property type="entry name" value="EPT/RTPC-like"/>
    <property type="match status" value="1"/>
</dbReference>
<comment type="caution">
    <text evidence="4">The sequence shown here is derived from an EMBL/GenBank/DDBJ whole genome shotgun (WGS) entry which is preliminary data.</text>
</comment>
<dbReference type="GO" id="GO:0005634">
    <property type="term" value="C:nucleus"/>
    <property type="evidence" value="ECO:0007669"/>
    <property type="project" value="TreeGrafter"/>
</dbReference>
<organism evidence="4 5">
    <name type="scientific">Alternaria alternata</name>
    <name type="common">Alternaria rot fungus</name>
    <name type="synonym">Torula alternata</name>
    <dbReference type="NCBI Taxonomy" id="5599"/>
    <lineage>
        <taxon>Eukaryota</taxon>
        <taxon>Fungi</taxon>
        <taxon>Dikarya</taxon>
        <taxon>Ascomycota</taxon>
        <taxon>Pezizomycotina</taxon>
        <taxon>Dothideomycetes</taxon>
        <taxon>Pleosporomycetidae</taxon>
        <taxon>Pleosporales</taxon>
        <taxon>Pleosporineae</taxon>
        <taxon>Pleosporaceae</taxon>
        <taxon>Alternaria</taxon>
        <taxon>Alternaria sect. Alternaria</taxon>
        <taxon>Alternaria alternata complex</taxon>
    </lineage>
</organism>
<feature type="active site" description="Tele-AMP-histidine intermediate" evidence="1">
    <location>
        <position position="354"/>
    </location>
</feature>
<dbReference type="VEuPathDB" id="FungiDB:CC77DRAFT_1043343"/>
<proteinExistence type="predicted"/>
<evidence type="ECO:0000313" key="5">
    <source>
        <dbReference type="Proteomes" id="UP000291422"/>
    </source>
</evidence>
<gene>
    <name evidence="4" type="ORF">AA0117_g6270</name>
</gene>
<dbReference type="Gene3D" id="3.30.360.20">
    <property type="entry name" value="RNA 3'-terminal phosphate cyclase, insert domain"/>
    <property type="match status" value="1"/>
</dbReference>
<dbReference type="AlphaFoldDB" id="A0A4Q4NFA8"/>
<evidence type="ECO:0000313" key="4">
    <source>
        <dbReference type="EMBL" id="RYN75592.1"/>
    </source>
</evidence>
<accession>A0A4Q4NFA8</accession>
<dbReference type="Gene3D" id="3.65.10.20">
    <property type="entry name" value="RNA 3'-terminal phosphate cyclase domain"/>
    <property type="match status" value="1"/>
</dbReference>